<keyword evidence="5" id="KW-0645">Protease</keyword>
<name>Q9SBH8_SOLTU</name>
<keyword evidence="3" id="KW-0812">Transmembrane</keyword>
<dbReference type="EMBL" id="AF060551">
    <property type="protein sequence ID" value="AAC95130.1"/>
    <property type="molecule type" value="mRNA"/>
</dbReference>
<dbReference type="InterPro" id="IPR004231">
    <property type="entry name" value="COpept_A_inh-like"/>
</dbReference>
<dbReference type="RefSeq" id="NP_001275048.1">
    <property type="nucleotide sequence ID" value="NM_001288119.1"/>
</dbReference>
<dbReference type="PIR" id="T07003">
    <property type="entry name" value="XKPO"/>
</dbReference>
<evidence type="ECO:0000256" key="1">
    <source>
        <dbReference type="ARBA" id="ARBA00022854"/>
    </source>
</evidence>
<organism evidence="5">
    <name type="scientific">Solanum tuberosum</name>
    <name type="common">Potato</name>
    <dbReference type="NCBI Taxonomy" id="4113"/>
    <lineage>
        <taxon>Eukaryota</taxon>
        <taxon>Viridiplantae</taxon>
        <taxon>Streptophyta</taxon>
        <taxon>Embryophyta</taxon>
        <taxon>Tracheophyta</taxon>
        <taxon>Spermatophyta</taxon>
        <taxon>Magnoliopsida</taxon>
        <taxon>eudicotyledons</taxon>
        <taxon>Gunneridae</taxon>
        <taxon>Pentapetalae</taxon>
        <taxon>asterids</taxon>
        <taxon>lamiids</taxon>
        <taxon>Solanales</taxon>
        <taxon>Solanaceae</taxon>
        <taxon>Solanoideae</taxon>
        <taxon>Solaneae</taxon>
        <taxon>Solanum</taxon>
    </lineage>
</organism>
<evidence type="ECO:0000259" key="4">
    <source>
        <dbReference type="Pfam" id="PF02977"/>
    </source>
</evidence>
<evidence type="ECO:0000313" key="5">
    <source>
        <dbReference type="EMBL" id="AAC95130.1"/>
    </source>
</evidence>
<keyword evidence="2" id="KW-1015">Disulfide bond</keyword>
<protein>
    <submittedName>
        <fullName evidence="5">Metallocarboxypeptidase inhibitor IIa</fullName>
    </submittedName>
</protein>
<evidence type="ECO:0000256" key="2">
    <source>
        <dbReference type="ARBA" id="ARBA00023157"/>
    </source>
</evidence>
<dbReference type="AlphaFoldDB" id="Q9SBH8"/>
<keyword evidence="5" id="KW-0121">Carboxypeptidase</keyword>
<dbReference type="SMR" id="Q9SBH8"/>
<accession>Q9SBH8</accession>
<sequence>MGRWIHIIFIITMAQKLTILFTILLVVIAAHDNSFYSTKIHVMAQDVVLPTVTKLFQQHADPICNKPCKTHDDCSGAWFCQACWNSARTCGPYVGGAMAIGL</sequence>
<keyword evidence="3" id="KW-0472">Membrane</keyword>
<reference evidence="5" key="1">
    <citation type="journal article" date="1998" name="FEBS Lett.">
        <title>Characterization of the wound-induced metallocarboxypeptidase inhibitor from potato. cDNA sequence, induction of gene expression, subcellular immunolocalization and potential roles of the C-terminal propeptide.</title>
        <authorList>
            <person name="Villanueva J."/>
            <person name="Canals F."/>
            <person name="Prat S."/>
            <person name="Ludevid D."/>
            <person name="Querol E."/>
            <person name="Aviles F.X."/>
        </authorList>
    </citation>
    <scope>NUCLEOTIDE SEQUENCE</scope>
    <source>
        <tissue evidence="5">ABA-induced leaf</tissue>
    </source>
</reference>
<keyword evidence="1" id="KW-0960">Knottin</keyword>
<keyword evidence="5" id="KW-0378">Hydrolase</keyword>
<dbReference type="GO" id="GO:0004866">
    <property type="term" value="F:endopeptidase inhibitor activity"/>
    <property type="evidence" value="ECO:0007669"/>
    <property type="project" value="InterPro"/>
</dbReference>
<dbReference type="GO" id="GO:0004180">
    <property type="term" value="F:carboxypeptidase activity"/>
    <property type="evidence" value="ECO:0007669"/>
    <property type="project" value="UniProtKB-KW"/>
</dbReference>
<dbReference type="Pfam" id="PF02977">
    <property type="entry name" value="CarbpepA_inh"/>
    <property type="match status" value="1"/>
</dbReference>
<feature type="domain" description="Carboxypeptidase A inhibitor-like" evidence="4">
    <location>
        <begin position="57"/>
        <end position="101"/>
    </location>
</feature>
<evidence type="ECO:0000256" key="3">
    <source>
        <dbReference type="SAM" id="Phobius"/>
    </source>
</evidence>
<dbReference type="InterPro" id="IPR011052">
    <property type="entry name" value="Proteinase_amylase_inhib_sf"/>
</dbReference>
<proteinExistence type="evidence at transcript level"/>
<dbReference type="GeneID" id="102577509"/>
<keyword evidence="3" id="KW-1133">Transmembrane helix</keyword>
<dbReference type="SUPFAM" id="SSF57027">
    <property type="entry name" value="Plant inhibitors of proteinases and amylases"/>
    <property type="match status" value="1"/>
</dbReference>
<dbReference type="KEGG" id="sot:102577509"/>
<dbReference type="MEROPS" id="I37.001"/>
<dbReference type="ExpressionAtlas" id="Q9SBH8">
    <property type="expression patterns" value="baseline"/>
</dbReference>
<feature type="transmembrane region" description="Helical" evidence="3">
    <location>
        <begin position="6"/>
        <end position="30"/>
    </location>
</feature>